<dbReference type="EMBL" id="JBHLSS010000012">
    <property type="protein sequence ID" value="MFC0708455.1"/>
    <property type="molecule type" value="Genomic_DNA"/>
</dbReference>
<dbReference type="InterPro" id="IPR042099">
    <property type="entry name" value="ANL_N_sf"/>
</dbReference>
<dbReference type="PANTHER" id="PTHR45527:SF1">
    <property type="entry name" value="FATTY ACID SYNTHASE"/>
    <property type="match status" value="1"/>
</dbReference>
<evidence type="ECO:0000313" key="3">
    <source>
        <dbReference type="Proteomes" id="UP001589891"/>
    </source>
</evidence>
<name>A0ABV6SG08_AZOPA</name>
<dbReference type="RefSeq" id="WP_376942445.1">
    <property type="nucleotide sequence ID" value="NZ_JBHLSS010000012.1"/>
</dbReference>
<reference evidence="2 3" key="1">
    <citation type="submission" date="2024-09" db="EMBL/GenBank/DDBJ databases">
        <authorList>
            <person name="Sun Q."/>
            <person name="Mori K."/>
        </authorList>
    </citation>
    <scope>NUCLEOTIDE SEQUENCE [LARGE SCALE GENOMIC DNA]</scope>
    <source>
        <strain evidence="2 3">NCAIM B.01794</strain>
    </source>
</reference>
<proteinExistence type="predicted"/>
<dbReference type="PANTHER" id="PTHR45527">
    <property type="entry name" value="NONRIBOSOMAL PEPTIDE SYNTHETASE"/>
    <property type="match status" value="1"/>
</dbReference>
<dbReference type="Pfam" id="PF00501">
    <property type="entry name" value="AMP-binding"/>
    <property type="match status" value="1"/>
</dbReference>
<comment type="caution">
    <text evidence="2">The sequence shown here is derived from an EMBL/GenBank/DDBJ whole genome shotgun (WGS) entry which is preliminary data.</text>
</comment>
<sequence>TGIVRQPERRIGELPLLTPEEYHQIVHDWNRTEARHPSERGVHQLIEEQVARTPEAVALVFGEQEMSYRELNRRANRLAYRLIELGVGPDVLVGIAVE</sequence>
<dbReference type="Proteomes" id="UP001589891">
    <property type="component" value="Unassembled WGS sequence"/>
</dbReference>
<protein>
    <submittedName>
        <fullName evidence="2">AMP-binding protein</fullName>
    </submittedName>
</protein>
<feature type="non-terminal residue" evidence="2">
    <location>
        <position position="98"/>
    </location>
</feature>
<dbReference type="InterPro" id="IPR000873">
    <property type="entry name" value="AMP-dep_synth/lig_dom"/>
</dbReference>
<evidence type="ECO:0000313" key="2">
    <source>
        <dbReference type="EMBL" id="MFC0708455.1"/>
    </source>
</evidence>
<dbReference type="SUPFAM" id="SSF56801">
    <property type="entry name" value="Acetyl-CoA synthetase-like"/>
    <property type="match status" value="1"/>
</dbReference>
<feature type="non-terminal residue" evidence="2">
    <location>
        <position position="1"/>
    </location>
</feature>
<keyword evidence="3" id="KW-1185">Reference proteome</keyword>
<gene>
    <name evidence="2" type="ORF">ACFFGX_02175</name>
</gene>
<feature type="domain" description="AMP-dependent synthetase/ligase" evidence="1">
    <location>
        <begin position="47"/>
        <end position="97"/>
    </location>
</feature>
<dbReference type="Gene3D" id="3.40.50.12780">
    <property type="entry name" value="N-terminal domain of ligase-like"/>
    <property type="match status" value="1"/>
</dbReference>
<evidence type="ECO:0000259" key="1">
    <source>
        <dbReference type="Pfam" id="PF00501"/>
    </source>
</evidence>
<organism evidence="2 3">
    <name type="scientific">Azorhizophilus paspali</name>
    <name type="common">Azotobacter paspali</name>
    <dbReference type="NCBI Taxonomy" id="69963"/>
    <lineage>
        <taxon>Bacteria</taxon>
        <taxon>Pseudomonadati</taxon>
        <taxon>Pseudomonadota</taxon>
        <taxon>Gammaproteobacteria</taxon>
        <taxon>Pseudomonadales</taxon>
        <taxon>Pseudomonadaceae</taxon>
        <taxon>Azorhizophilus</taxon>
    </lineage>
</organism>
<accession>A0ABV6SG08</accession>